<feature type="domain" description="HipA-like C-terminal" evidence="4">
    <location>
        <begin position="161"/>
        <end position="381"/>
    </location>
</feature>
<dbReference type="InterPro" id="IPR012893">
    <property type="entry name" value="HipA-like_C"/>
</dbReference>
<dbReference type="Proteomes" id="UP000600214">
    <property type="component" value="Unassembled WGS sequence"/>
</dbReference>
<evidence type="ECO:0000256" key="3">
    <source>
        <dbReference type="ARBA" id="ARBA00022777"/>
    </source>
</evidence>
<dbReference type="Pfam" id="PF07804">
    <property type="entry name" value="HipA_C"/>
    <property type="match status" value="1"/>
</dbReference>
<dbReference type="RefSeq" id="WP_188927606.1">
    <property type="nucleotide sequence ID" value="NZ_BMIA01000001.1"/>
</dbReference>
<dbReference type="Pfam" id="PF13657">
    <property type="entry name" value="Couple_hipA"/>
    <property type="match status" value="1"/>
</dbReference>
<name>A0ABQ1YDI6_9BACT</name>
<dbReference type="InterPro" id="IPR052028">
    <property type="entry name" value="HipA_Ser/Thr_kinase"/>
</dbReference>
<dbReference type="PANTHER" id="PTHR37419">
    <property type="entry name" value="SERINE/THREONINE-PROTEIN KINASE TOXIN HIPA"/>
    <property type="match status" value="1"/>
</dbReference>
<gene>
    <name evidence="6" type="ORF">GCM10007423_00940</name>
</gene>
<dbReference type="EMBL" id="BMIA01000001">
    <property type="protein sequence ID" value="GGH20489.1"/>
    <property type="molecule type" value="Genomic_DNA"/>
</dbReference>
<evidence type="ECO:0000313" key="6">
    <source>
        <dbReference type="EMBL" id="GGH20489.1"/>
    </source>
</evidence>
<accession>A0ABQ1YDI6</accession>
<protein>
    <submittedName>
        <fullName evidence="6">Toxin HipA</fullName>
    </submittedName>
</protein>
<evidence type="ECO:0000313" key="7">
    <source>
        <dbReference type="Proteomes" id="UP000600214"/>
    </source>
</evidence>
<keyword evidence="7" id="KW-1185">Reference proteome</keyword>
<evidence type="ECO:0000256" key="2">
    <source>
        <dbReference type="ARBA" id="ARBA00022679"/>
    </source>
</evidence>
<keyword evidence="3" id="KW-0418">Kinase</keyword>
<sequence>MKRPITELKVGLDFGSKILPVGRLAIRDRTIYFEYQASFIQKRLEISPLRLPLKPGLTAFETRPFEGLAGVFSDSLPDGWGRLLFDRLLRSQNILPSDITPLDRLAHVGFHGMGALVYEPDHSPSDIDGLIDLDHLAQQAGEVLTGNSEEIIQELLSLNGSSAGARPKALIGVDETRQNISHGAKQLAQEFEPWLVKFPNSQDGLDSGAIEYVYALMAKEAGVAMSEVHLFTATKGGGYFATKRFDRDGTKRYHMHTVSGLLHSDFRIPSLDYEDLLTLTGELTKDIREVGKMYRLAVFNVLAHNRDDHAKNFSFLMDSHGEWKLSPAYDLTFSNGPGGEQSTMVMGEGRSPGDKQLIKLGLQAGLSKALVEESIAQTRSALGRWNSLAKEYGISQSTIDLINKRLAGNG</sequence>
<evidence type="ECO:0000256" key="1">
    <source>
        <dbReference type="ARBA" id="ARBA00010164"/>
    </source>
</evidence>
<dbReference type="InterPro" id="IPR017508">
    <property type="entry name" value="HipA_N1"/>
</dbReference>
<dbReference type="PANTHER" id="PTHR37419:SF8">
    <property type="entry name" value="TOXIN YJJJ"/>
    <property type="match status" value="1"/>
</dbReference>
<reference evidence="7" key="1">
    <citation type="journal article" date="2019" name="Int. J. Syst. Evol. Microbiol.">
        <title>The Global Catalogue of Microorganisms (GCM) 10K type strain sequencing project: providing services to taxonomists for standard genome sequencing and annotation.</title>
        <authorList>
            <consortium name="The Broad Institute Genomics Platform"/>
            <consortium name="The Broad Institute Genome Sequencing Center for Infectious Disease"/>
            <person name="Wu L."/>
            <person name="Ma J."/>
        </authorList>
    </citation>
    <scope>NUCLEOTIDE SEQUENCE [LARGE SCALE GENOMIC DNA]</scope>
    <source>
        <strain evidence="7">CGMCC 1.15288</strain>
    </source>
</reference>
<evidence type="ECO:0000259" key="5">
    <source>
        <dbReference type="Pfam" id="PF13657"/>
    </source>
</evidence>
<comment type="similarity">
    <text evidence="1">Belongs to the HipA Ser/Thr kinase family.</text>
</comment>
<evidence type="ECO:0000259" key="4">
    <source>
        <dbReference type="Pfam" id="PF07804"/>
    </source>
</evidence>
<comment type="caution">
    <text evidence="6">The sequence shown here is derived from an EMBL/GenBank/DDBJ whole genome shotgun (WGS) entry which is preliminary data.</text>
</comment>
<keyword evidence="2" id="KW-0808">Transferase</keyword>
<organism evidence="6 7">
    <name type="scientific">Dyadobacter endophyticus</name>
    <dbReference type="NCBI Taxonomy" id="1749036"/>
    <lineage>
        <taxon>Bacteria</taxon>
        <taxon>Pseudomonadati</taxon>
        <taxon>Bacteroidota</taxon>
        <taxon>Cytophagia</taxon>
        <taxon>Cytophagales</taxon>
        <taxon>Spirosomataceae</taxon>
        <taxon>Dyadobacter</taxon>
    </lineage>
</organism>
<feature type="domain" description="HipA N-terminal subdomain 1" evidence="5">
    <location>
        <begin position="20"/>
        <end position="118"/>
    </location>
</feature>
<dbReference type="Gene3D" id="1.10.1070.20">
    <property type="match status" value="1"/>
</dbReference>
<proteinExistence type="inferred from homology"/>